<reference evidence="7" key="1">
    <citation type="submission" date="2023-03" db="EMBL/GenBank/DDBJ databases">
        <title>Massive genome expansion in bonnet fungi (Mycena s.s.) driven by repeated elements and novel gene families across ecological guilds.</title>
        <authorList>
            <consortium name="Lawrence Berkeley National Laboratory"/>
            <person name="Harder C.B."/>
            <person name="Miyauchi S."/>
            <person name="Viragh M."/>
            <person name="Kuo A."/>
            <person name="Thoen E."/>
            <person name="Andreopoulos B."/>
            <person name="Lu D."/>
            <person name="Skrede I."/>
            <person name="Drula E."/>
            <person name="Henrissat B."/>
            <person name="Morin E."/>
            <person name="Kohler A."/>
            <person name="Barry K."/>
            <person name="LaButti K."/>
            <person name="Morin E."/>
            <person name="Salamov A."/>
            <person name="Lipzen A."/>
            <person name="Mereny Z."/>
            <person name="Hegedus B."/>
            <person name="Baldrian P."/>
            <person name="Stursova M."/>
            <person name="Weitz H."/>
            <person name="Taylor A."/>
            <person name="Grigoriev I.V."/>
            <person name="Nagy L.G."/>
            <person name="Martin F."/>
            <person name="Kauserud H."/>
        </authorList>
    </citation>
    <scope>NUCLEOTIDE SEQUENCE</scope>
    <source>
        <strain evidence="7">CBHHK182m</strain>
    </source>
</reference>
<dbReference type="PANTHER" id="PTHR31069">
    <property type="entry name" value="OLEATE-ACTIVATED TRANSCRIPTION FACTOR 1-RELATED"/>
    <property type="match status" value="1"/>
</dbReference>
<dbReference type="PANTHER" id="PTHR31069:SF32">
    <property type="entry name" value="ARGININE METABOLISM REGULATION PROTEIN II"/>
    <property type="match status" value="1"/>
</dbReference>
<dbReference type="SMART" id="SM00066">
    <property type="entry name" value="GAL4"/>
    <property type="match status" value="1"/>
</dbReference>
<dbReference type="Gene3D" id="4.10.240.10">
    <property type="entry name" value="Zn(2)-C6 fungal-type DNA-binding domain"/>
    <property type="match status" value="1"/>
</dbReference>
<feature type="domain" description="Zn(2)-C6 fungal-type" evidence="6">
    <location>
        <begin position="183"/>
        <end position="213"/>
    </location>
</feature>
<dbReference type="InterPro" id="IPR001138">
    <property type="entry name" value="Zn2Cys6_DnaBD"/>
</dbReference>
<feature type="compositionally biased region" description="Basic and acidic residues" evidence="5">
    <location>
        <begin position="277"/>
        <end position="286"/>
    </location>
</feature>
<dbReference type="EMBL" id="JARKIB010000214">
    <property type="protein sequence ID" value="KAJ7723084.1"/>
    <property type="molecule type" value="Genomic_DNA"/>
</dbReference>
<dbReference type="Proteomes" id="UP001215598">
    <property type="component" value="Unassembled WGS sequence"/>
</dbReference>
<evidence type="ECO:0000259" key="6">
    <source>
        <dbReference type="PROSITE" id="PS50048"/>
    </source>
</evidence>
<dbReference type="SUPFAM" id="SSF57701">
    <property type="entry name" value="Zn2/Cys6 DNA-binding domain"/>
    <property type="match status" value="1"/>
</dbReference>
<dbReference type="CDD" id="cd00067">
    <property type="entry name" value="GAL4"/>
    <property type="match status" value="1"/>
</dbReference>
<proteinExistence type="predicted"/>
<dbReference type="GO" id="GO:0003677">
    <property type="term" value="F:DNA binding"/>
    <property type="evidence" value="ECO:0007669"/>
    <property type="project" value="UniProtKB-KW"/>
</dbReference>
<protein>
    <recommendedName>
        <fullName evidence="6">Zn(2)-C6 fungal-type domain-containing protein</fullName>
    </recommendedName>
</protein>
<dbReference type="PROSITE" id="PS50048">
    <property type="entry name" value="ZN2_CY6_FUNGAL_2"/>
    <property type="match status" value="1"/>
</dbReference>
<dbReference type="Pfam" id="PF00172">
    <property type="entry name" value="Zn_clus"/>
    <property type="match status" value="1"/>
</dbReference>
<evidence type="ECO:0000256" key="4">
    <source>
        <dbReference type="ARBA" id="ARBA00023242"/>
    </source>
</evidence>
<dbReference type="GO" id="GO:0008270">
    <property type="term" value="F:zinc ion binding"/>
    <property type="evidence" value="ECO:0007669"/>
    <property type="project" value="InterPro"/>
</dbReference>
<evidence type="ECO:0000256" key="2">
    <source>
        <dbReference type="ARBA" id="ARBA00023125"/>
    </source>
</evidence>
<dbReference type="AlphaFoldDB" id="A0AAD7HM64"/>
<dbReference type="InterPro" id="IPR036864">
    <property type="entry name" value="Zn2-C6_fun-type_DNA-bd_sf"/>
</dbReference>
<feature type="region of interest" description="Disordered" evidence="5">
    <location>
        <begin position="148"/>
        <end position="178"/>
    </location>
</feature>
<organism evidence="7 8">
    <name type="scientific">Mycena metata</name>
    <dbReference type="NCBI Taxonomy" id="1033252"/>
    <lineage>
        <taxon>Eukaryota</taxon>
        <taxon>Fungi</taxon>
        <taxon>Dikarya</taxon>
        <taxon>Basidiomycota</taxon>
        <taxon>Agaricomycotina</taxon>
        <taxon>Agaricomycetes</taxon>
        <taxon>Agaricomycetidae</taxon>
        <taxon>Agaricales</taxon>
        <taxon>Marasmiineae</taxon>
        <taxon>Mycenaceae</taxon>
        <taxon>Mycena</taxon>
    </lineage>
</organism>
<feature type="region of interest" description="Disordered" evidence="5">
    <location>
        <begin position="351"/>
        <end position="373"/>
    </location>
</feature>
<accession>A0AAD7HM64</accession>
<dbReference type="PROSITE" id="PS00463">
    <property type="entry name" value="ZN2_CY6_FUNGAL_1"/>
    <property type="match status" value="1"/>
</dbReference>
<evidence type="ECO:0000313" key="7">
    <source>
        <dbReference type="EMBL" id="KAJ7723084.1"/>
    </source>
</evidence>
<feature type="compositionally biased region" description="Basic and acidic residues" evidence="5">
    <location>
        <begin position="304"/>
        <end position="314"/>
    </location>
</feature>
<name>A0AAD7HM64_9AGAR</name>
<evidence type="ECO:0000313" key="8">
    <source>
        <dbReference type="Proteomes" id="UP001215598"/>
    </source>
</evidence>
<keyword evidence="4" id="KW-0539">Nucleus</keyword>
<gene>
    <name evidence="7" type="ORF">B0H16DRAFT_344572</name>
</gene>
<dbReference type="GO" id="GO:0000981">
    <property type="term" value="F:DNA-binding transcription factor activity, RNA polymerase II-specific"/>
    <property type="evidence" value="ECO:0007669"/>
    <property type="project" value="InterPro"/>
</dbReference>
<feature type="region of interest" description="Disordered" evidence="5">
    <location>
        <begin position="105"/>
        <end position="126"/>
    </location>
</feature>
<evidence type="ECO:0000256" key="5">
    <source>
        <dbReference type="SAM" id="MobiDB-lite"/>
    </source>
</evidence>
<feature type="compositionally biased region" description="Basic residues" evidence="5">
    <location>
        <begin position="218"/>
        <end position="235"/>
    </location>
</feature>
<evidence type="ECO:0000256" key="3">
    <source>
        <dbReference type="ARBA" id="ARBA00023163"/>
    </source>
</evidence>
<keyword evidence="1" id="KW-0805">Transcription regulation</keyword>
<sequence length="924" mass="102626">MAVRHQSSLYSLSPGVANISSDRNAYHASSLYGASFGGNIPYRYSIGQQTPSLDYNYETEGLSPSLDGGAIRQPTLPRLHISTRPAAESPSPRDVSARATFHSATATQAPTFHPPPFRGPLSAPDASEDFHYHQLYEDPNRTASMQVASIASGSQAPRAQEEERSPSPPARVPRRKTTTAVIACRQCRTRKIRCDSTRPHCSNCSRRADECEYDPAPKRRGPDKKPGTRQRRPKRRVEDAEGEGEEEPRRKSATKMIALPSPPPMSSPDSASPPRTAVERNTNEKPAKRRRMHTQDSAAESLDDLSHNRQEQHQQAHSYVRPILPLLRMAPPAPTSLRISTDDSVLLRRLQPASSTQPPSSEVSATSYGTTPASSSYAYEVSPYVRSAGAYDFGHQPSTFDLEHPKFPSIPSTAVQASQQGWWESFLRSYRLRDIATELNFLFTQSAISLSFINVRFLMKTLWDPTKYLTLQPAFILASMALAVLIQSSEAERGASGREHAASLRDSAQEALDRAWRERVWLDASLAEAALLIVQYEASAHPDYSPDRLARAFAFLDEIIAALGLTTVDAGSADVCHYASGAAPIVPVNPDPRCTCIPPGAPPPDRDSVWSSALPWDPNWGDREIRDEECRRLCWSVLSLATSFRTECMALARTDECLGLRFCDPANYLVLFPNEMYERGFGAGRRQALGQDGDTAGGAHPKNAIWALYCRSMLLANFCSNVVARETETRDERESQAEALHESWQEAQGIQDALDGHVCNLHTAIAYLCRENVSNSQMVITKGLRNLQGITTGPRPGPLFNRRQAEEWIYYQAEVVKRVTMSIQYVADPRGQQLTQRPFAVTWFYHQLAICLLLWEHDAALVDVLELAKSFLVPLDVMNALWPCELIELQCTALRKRLAAHCRSAGRDPPPPVNYSLPVVRRNS</sequence>
<feature type="region of interest" description="Disordered" evidence="5">
    <location>
        <begin position="195"/>
        <end position="319"/>
    </location>
</feature>
<dbReference type="InterPro" id="IPR050675">
    <property type="entry name" value="OAF3"/>
</dbReference>
<keyword evidence="3" id="KW-0804">Transcription</keyword>
<evidence type="ECO:0000256" key="1">
    <source>
        <dbReference type="ARBA" id="ARBA00023015"/>
    </source>
</evidence>
<comment type="caution">
    <text evidence="7">The sequence shown here is derived from an EMBL/GenBank/DDBJ whole genome shotgun (WGS) entry which is preliminary data.</text>
</comment>
<keyword evidence="8" id="KW-1185">Reference proteome</keyword>
<keyword evidence="2" id="KW-0238">DNA-binding</keyword>
<feature type="compositionally biased region" description="Polar residues" evidence="5">
    <location>
        <begin position="352"/>
        <end position="373"/>
    </location>
</feature>